<dbReference type="InterPro" id="IPR000073">
    <property type="entry name" value="AB_hydrolase_1"/>
</dbReference>
<dbReference type="SUPFAM" id="SSF53474">
    <property type="entry name" value="alpha/beta-Hydrolases"/>
    <property type="match status" value="1"/>
</dbReference>
<sequence length="257" mass="27675">MSQPDRTLHHRVDGDGEPVLLLHSVGLDLTFWEAVAGALAPEYRVVRVDLRGHGRSPHTGSPWRMSDIADDVHLLLDSLRVGPVHLVGQSFGGLVAQALVLDHPGDVRSLVLSGTSCTTSPAEREIFLGRATTAERGGMAAVTVAAIDRWFTAGFMDAPMVTRVRERLLADDVGGWAATFRAIAEHNTFDRLRSVRVPTLVTTGDADVATPPAMSRELADAIPGARLHIMPGAPHMGPLERPDLFVPLLGDFLRSLP</sequence>
<feature type="domain" description="AB hydrolase-1" evidence="1">
    <location>
        <begin position="19"/>
        <end position="246"/>
    </location>
</feature>
<proteinExistence type="predicted"/>
<keyword evidence="2" id="KW-0378">Hydrolase</keyword>
<dbReference type="Proteomes" id="UP000294739">
    <property type="component" value="Unassembled WGS sequence"/>
</dbReference>
<dbReference type="PANTHER" id="PTHR43433">
    <property type="entry name" value="HYDROLASE, ALPHA/BETA FOLD FAMILY PROTEIN"/>
    <property type="match status" value="1"/>
</dbReference>
<evidence type="ECO:0000259" key="1">
    <source>
        <dbReference type="Pfam" id="PF12697"/>
    </source>
</evidence>
<protein>
    <submittedName>
        <fullName evidence="2">Alpha/beta fold hydrolase</fullName>
    </submittedName>
</protein>
<dbReference type="InterPro" id="IPR029058">
    <property type="entry name" value="AB_hydrolase_fold"/>
</dbReference>
<dbReference type="Pfam" id="PF12697">
    <property type="entry name" value="Abhydrolase_6"/>
    <property type="match status" value="1"/>
</dbReference>
<dbReference type="Gene3D" id="3.40.50.1820">
    <property type="entry name" value="alpha/beta hydrolase"/>
    <property type="match status" value="1"/>
</dbReference>
<comment type="caution">
    <text evidence="2">The sequence shown here is derived from an EMBL/GenBank/DDBJ whole genome shotgun (WGS) entry which is preliminary data.</text>
</comment>
<dbReference type="PRINTS" id="PR00111">
    <property type="entry name" value="ABHYDROLASE"/>
</dbReference>
<evidence type="ECO:0000313" key="3">
    <source>
        <dbReference type="Proteomes" id="UP000294739"/>
    </source>
</evidence>
<dbReference type="InParanoid" id="A0A4R5DIP5"/>
<evidence type="ECO:0000313" key="2">
    <source>
        <dbReference type="EMBL" id="TDE11821.1"/>
    </source>
</evidence>
<dbReference type="OrthoDB" id="9804723at2"/>
<keyword evidence="3" id="KW-1185">Reference proteome</keyword>
<dbReference type="GO" id="GO:0046503">
    <property type="term" value="P:glycerolipid catabolic process"/>
    <property type="evidence" value="ECO:0007669"/>
    <property type="project" value="TreeGrafter"/>
</dbReference>
<organism evidence="2 3">
    <name type="scientific">Jiangella asiatica</name>
    <dbReference type="NCBI Taxonomy" id="2530372"/>
    <lineage>
        <taxon>Bacteria</taxon>
        <taxon>Bacillati</taxon>
        <taxon>Actinomycetota</taxon>
        <taxon>Actinomycetes</taxon>
        <taxon>Jiangellales</taxon>
        <taxon>Jiangellaceae</taxon>
        <taxon>Jiangella</taxon>
    </lineage>
</organism>
<reference evidence="2 3" key="1">
    <citation type="submission" date="2019-03" db="EMBL/GenBank/DDBJ databases">
        <title>Draft genome sequences of novel Actinobacteria.</title>
        <authorList>
            <person name="Sahin N."/>
            <person name="Ay H."/>
            <person name="Saygin H."/>
        </authorList>
    </citation>
    <scope>NUCLEOTIDE SEQUENCE [LARGE SCALE GENOMIC DNA]</scope>
    <source>
        <strain evidence="2 3">5K138</strain>
    </source>
</reference>
<dbReference type="InterPro" id="IPR050471">
    <property type="entry name" value="AB_hydrolase"/>
</dbReference>
<gene>
    <name evidence="2" type="ORF">E1269_08640</name>
</gene>
<dbReference type="RefSeq" id="WP_131893415.1">
    <property type="nucleotide sequence ID" value="NZ_SMKZ01000009.1"/>
</dbReference>
<dbReference type="AlphaFoldDB" id="A0A4R5DIP5"/>
<dbReference type="EMBL" id="SMKZ01000009">
    <property type="protein sequence ID" value="TDE11821.1"/>
    <property type="molecule type" value="Genomic_DNA"/>
</dbReference>
<name>A0A4R5DIP5_9ACTN</name>
<dbReference type="GO" id="GO:0004806">
    <property type="term" value="F:triacylglycerol lipase activity"/>
    <property type="evidence" value="ECO:0007669"/>
    <property type="project" value="TreeGrafter"/>
</dbReference>
<accession>A0A4R5DIP5</accession>
<dbReference type="PANTHER" id="PTHR43433:SF5">
    <property type="entry name" value="AB HYDROLASE-1 DOMAIN-CONTAINING PROTEIN"/>
    <property type="match status" value="1"/>
</dbReference>
<dbReference type="FunCoup" id="A0A4R5DIP5">
    <property type="interactions" value="6"/>
</dbReference>